<feature type="binding site" evidence="14">
    <location>
        <position position="206"/>
    </location>
    <ligand>
        <name>substrate</name>
    </ligand>
</feature>
<feature type="binding site" evidence="14">
    <location>
        <position position="150"/>
    </location>
    <ligand>
        <name>NADP(+)</name>
        <dbReference type="ChEBI" id="CHEBI:58349"/>
    </ligand>
</feature>
<feature type="binding site" evidence="14">
    <location>
        <position position="172"/>
    </location>
    <ligand>
        <name>NADP(+)</name>
        <dbReference type="ChEBI" id="CHEBI:58349"/>
    </ligand>
</feature>
<evidence type="ECO:0000313" key="18">
    <source>
        <dbReference type="Proteomes" id="UP000184532"/>
    </source>
</evidence>
<dbReference type="InterPro" id="IPR016193">
    <property type="entry name" value="Cytidine_deaminase-like"/>
</dbReference>
<protein>
    <recommendedName>
        <fullName evidence="12">Riboflavin biosynthesis protein RibD</fullName>
    </recommendedName>
    <domain>
        <recommendedName>
            <fullName evidence="12">Diaminohydroxyphosphoribosylaminopyrimidine deaminase</fullName>
            <shortName evidence="12">DRAP deaminase</shortName>
            <ecNumber evidence="12">3.5.4.26</ecNumber>
        </recommendedName>
        <alternativeName>
            <fullName evidence="12">Riboflavin-specific deaminase</fullName>
        </alternativeName>
    </domain>
    <domain>
        <recommendedName>
            <fullName evidence="12">5-amino-6-(5-phosphoribosylamino)uracil reductase</fullName>
            <ecNumber evidence="12">1.1.1.193</ecNumber>
        </recommendedName>
        <alternativeName>
            <fullName evidence="12">HTP reductase</fullName>
        </alternativeName>
    </domain>
</protein>
<dbReference type="InterPro" id="IPR050765">
    <property type="entry name" value="Riboflavin_Biosynth_HTPR"/>
</dbReference>
<dbReference type="InterPro" id="IPR016192">
    <property type="entry name" value="APOBEC/CMP_deaminase_Zn-bd"/>
</dbReference>
<dbReference type="Pfam" id="PF01872">
    <property type="entry name" value="RibD_C"/>
    <property type="match status" value="1"/>
</dbReference>
<dbReference type="PANTHER" id="PTHR38011:SF7">
    <property type="entry name" value="2,5-DIAMINO-6-RIBOSYLAMINO-4(3H)-PYRIMIDINONE 5'-PHOSPHATE REDUCTASE"/>
    <property type="match status" value="1"/>
</dbReference>
<evidence type="ECO:0000256" key="4">
    <source>
        <dbReference type="ARBA" id="ARBA00005259"/>
    </source>
</evidence>
<evidence type="ECO:0000256" key="5">
    <source>
        <dbReference type="ARBA" id="ARBA00007417"/>
    </source>
</evidence>
<evidence type="ECO:0000256" key="6">
    <source>
        <dbReference type="ARBA" id="ARBA00022619"/>
    </source>
</evidence>
<comment type="catalytic activity">
    <reaction evidence="12">
        <text>2,5-diamino-6-hydroxy-4-(5-phosphoribosylamino)-pyrimidine + H2O + H(+) = 5-amino-6-(5-phospho-D-ribosylamino)uracil + NH4(+)</text>
        <dbReference type="Rhea" id="RHEA:21868"/>
        <dbReference type="ChEBI" id="CHEBI:15377"/>
        <dbReference type="ChEBI" id="CHEBI:15378"/>
        <dbReference type="ChEBI" id="CHEBI:28938"/>
        <dbReference type="ChEBI" id="CHEBI:58453"/>
        <dbReference type="ChEBI" id="CHEBI:58614"/>
        <dbReference type="EC" id="3.5.4.26"/>
    </reaction>
</comment>
<evidence type="ECO:0000256" key="15">
    <source>
        <dbReference type="PIRSR" id="PIRSR006769-3"/>
    </source>
</evidence>
<keyword evidence="6 12" id="KW-0686">Riboflavin biosynthesis</keyword>
<sequence length="343" mass="38200">MRRCIELGKKGLGSATPNPMVGCVVVCGDRIIGEGFTSPYGGPHAEVNAIRSVKDEQLLKKSSLYVTLEPCSHFGKTPPCSDLIIASGIPKIFIGLQDPHDKVAGNGIQKLKDAGCEVTVGILDKECRDHHKRFLTYQEQKRPYIILKWAETQDGFIAPTIEKRKGNPQPFWITNGYSKQLVHKWRSEEQGILVGTQTVMDDNPKLTVRNWEGKSPVRVVLDRDLKTPQEFHVLDGDEQTIVLTAVAETKKYRDGIAYEIIDFGQPLAAQISAVLYRHQITSVIIEGGAQTLQTFIYENLWDEARVFKGTIIFGDGILAPEISESPTKTESILADTLSLYYND</sequence>
<feature type="domain" description="CMP/dCMP-type deaminase" evidence="16">
    <location>
        <begin position="1"/>
        <end position="111"/>
    </location>
</feature>
<feature type="binding site" evidence="15">
    <location>
        <position position="44"/>
    </location>
    <ligand>
        <name>Zn(2+)</name>
        <dbReference type="ChEBI" id="CHEBI:29105"/>
        <note>catalytic</note>
    </ligand>
</feature>
<dbReference type="EC" id="3.5.4.26" evidence="12"/>
<dbReference type="PROSITE" id="PS00903">
    <property type="entry name" value="CYT_DCMP_DEAMINASES_1"/>
    <property type="match status" value="1"/>
</dbReference>
<dbReference type="Gene3D" id="3.40.140.10">
    <property type="entry name" value="Cytidine Deaminase, domain 2"/>
    <property type="match status" value="1"/>
</dbReference>
<keyword evidence="11" id="KW-0511">Multifunctional enzyme</keyword>
<name>A0A1M5I8X9_9FLAO</name>
<dbReference type="InterPro" id="IPR004794">
    <property type="entry name" value="Eubact_RibD"/>
</dbReference>
<dbReference type="NCBIfam" id="TIGR00326">
    <property type="entry name" value="eubact_ribD"/>
    <property type="match status" value="1"/>
</dbReference>
<evidence type="ECO:0000256" key="7">
    <source>
        <dbReference type="ARBA" id="ARBA00022723"/>
    </source>
</evidence>
<keyword evidence="8 12" id="KW-0862">Zinc</keyword>
<dbReference type="EMBL" id="FQWL01000001">
    <property type="protein sequence ID" value="SHG24702.1"/>
    <property type="molecule type" value="Genomic_DNA"/>
</dbReference>
<feature type="active site" description="Proton donor" evidence="13">
    <location>
        <position position="46"/>
    </location>
</feature>
<dbReference type="EC" id="1.1.1.193" evidence="12"/>
<dbReference type="AlphaFoldDB" id="A0A1M5I8X9"/>
<comment type="pathway">
    <text evidence="2 12">Cofactor biosynthesis; riboflavin biosynthesis; 5-amino-6-(D-ribitylamino)uracil from GTP: step 2/4.</text>
</comment>
<comment type="function">
    <text evidence="1 12">Converts 2,5-diamino-6-(ribosylamino)-4(3h)-pyrimidinone 5'-phosphate into 5-amino-6-(ribosylamino)-2,4(1h,3h)-pyrimidinedione 5'-phosphate.</text>
</comment>
<dbReference type="CDD" id="cd01284">
    <property type="entry name" value="Riboflavin_deaminase-reductase"/>
    <property type="match status" value="1"/>
</dbReference>
<dbReference type="UniPathway" id="UPA00275">
    <property type="reaction ID" value="UER00401"/>
</dbReference>
<dbReference type="InterPro" id="IPR024072">
    <property type="entry name" value="DHFR-like_dom_sf"/>
</dbReference>
<evidence type="ECO:0000256" key="12">
    <source>
        <dbReference type="PIRNR" id="PIRNR006769"/>
    </source>
</evidence>
<comment type="similarity">
    <text evidence="5 12">In the C-terminal section; belongs to the HTP reductase family.</text>
</comment>
<dbReference type="GO" id="GO:0008270">
    <property type="term" value="F:zinc ion binding"/>
    <property type="evidence" value="ECO:0007669"/>
    <property type="project" value="InterPro"/>
</dbReference>
<dbReference type="InterPro" id="IPR002125">
    <property type="entry name" value="CMP_dCMP_dom"/>
</dbReference>
<dbReference type="GO" id="GO:0009231">
    <property type="term" value="P:riboflavin biosynthetic process"/>
    <property type="evidence" value="ECO:0007669"/>
    <property type="project" value="UniProtKB-UniPathway"/>
</dbReference>
<evidence type="ECO:0000256" key="13">
    <source>
        <dbReference type="PIRSR" id="PIRSR006769-1"/>
    </source>
</evidence>
<evidence type="ECO:0000256" key="11">
    <source>
        <dbReference type="ARBA" id="ARBA00023268"/>
    </source>
</evidence>
<feature type="binding site" evidence="14">
    <location>
        <position position="202"/>
    </location>
    <ligand>
        <name>NADP(+)</name>
        <dbReference type="ChEBI" id="CHEBI:58349"/>
    </ligand>
</feature>
<dbReference type="PROSITE" id="PS51747">
    <property type="entry name" value="CYT_DCMP_DEAMINASES_2"/>
    <property type="match status" value="1"/>
</dbReference>
<keyword evidence="9 12" id="KW-0521">NADP</keyword>
<dbReference type="InterPro" id="IPR002734">
    <property type="entry name" value="RibDG_C"/>
</dbReference>
<dbReference type="Gene3D" id="3.40.430.10">
    <property type="entry name" value="Dihydrofolate Reductase, subunit A"/>
    <property type="match status" value="1"/>
</dbReference>
<evidence type="ECO:0000259" key="16">
    <source>
        <dbReference type="PROSITE" id="PS51747"/>
    </source>
</evidence>
<dbReference type="PANTHER" id="PTHR38011">
    <property type="entry name" value="DIHYDROFOLATE REDUCTASE FAMILY PROTEIN (AFU_ORTHOLOGUE AFUA_8G06820)"/>
    <property type="match status" value="1"/>
</dbReference>
<feature type="binding site" evidence="14">
    <location>
        <position position="286"/>
    </location>
    <ligand>
        <name>substrate</name>
    </ligand>
</feature>
<keyword evidence="10 12" id="KW-0560">Oxidoreductase</keyword>
<evidence type="ECO:0000313" key="17">
    <source>
        <dbReference type="EMBL" id="SHG24702.1"/>
    </source>
</evidence>
<reference evidence="18" key="1">
    <citation type="submission" date="2016-11" db="EMBL/GenBank/DDBJ databases">
        <authorList>
            <person name="Varghese N."/>
            <person name="Submissions S."/>
        </authorList>
    </citation>
    <scope>NUCLEOTIDE SEQUENCE [LARGE SCALE GENOMIC DNA]</scope>
    <source>
        <strain evidence="18">DSM 22638</strain>
    </source>
</reference>
<evidence type="ECO:0000256" key="14">
    <source>
        <dbReference type="PIRSR" id="PIRSR006769-2"/>
    </source>
</evidence>
<comment type="catalytic activity">
    <reaction evidence="12">
        <text>5-amino-6-(5-phospho-D-ribitylamino)uracil + NADP(+) = 5-amino-6-(5-phospho-D-ribosylamino)uracil + NADPH + H(+)</text>
        <dbReference type="Rhea" id="RHEA:17845"/>
        <dbReference type="ChEBI" id="CHEBI:15378"/>
        <dbReference type="ChEBI" id="CHEBI:57783"/>
        <dbReference type="ChEBI" id="CHEBI:58349"/>
        <dbReference type="ChEBI" id="CHEBI:58421"/>
        <dbReference type="ChEBI" id="CHEBI:58453"/>
        <dbReference type="EC" id="1.1.1.193"/>
    </reaction>
</comment>
<dbReference type="GO" id="GO:0008835">
    <property type="term" value="F:diaminohydroxyphosphoribosylaminopyrimidine deaminase activity"/>
    <property type="evidence" value="ECO:0007669"/>
    <property type="project" value="UniProtKB-EC"/>
</dbReference>
<dbReference type="SUPFAM" id="SSF53927">
    <property type="entry name" value="Cytidine deaminase-like"/>
    <property type="match status" value="1"/>
</dbReference>
<evidence type="ECO:0000256" key="1">
    <source>
        <dbReference type="ARBA" id="ARBA00002151"/>
    </source>
</evidence>
<dbReference type="GO" id="GO:0008703">
    <property type="term" value="F:5-amino-6-(5-phosphoribosylamino)uracil reductase activity"/>
    <property type="evidence" value="ECO:0007669"/>
    <property type="project" value="UniProtKB-EC"/>
</dbReference>
<feature type="binding site" evidence="14">
    <location>
        <position position="209"/>
    </location>
    <ligand>
        <name>substrate</name>
    </ligand>
</feature>
<accession>A0A1M5I8X9</accession>
<evidence type="ECO:0000256" key="3">
    <source>
        <dbReference type="ARBA" id="ARBA00004910"/>
    </source>
</evidence>
<dbReference type="Pfam" id="PF00383">
    <property type="entry name" value="dCMP_cyt_deam_1"/>
    <property type="match status" value="1"/>
</dbReference>
<feature type="binding site" evidence="14">
    <location>
        <position position="198"/>
    </location>
    <ligand>
        <name>NADP(+)</name>
        <dbReference type="ChEBI" id="CHEBI:58349"/>
    </ligand>
</feature>
<comment type="pathway">
    <text evidence="3 12">Cofactor biosynthesis; riboflavin biosynthesis; 5-amino-6-(D-ribitylamino)uracil from GTP: step 3/4.</text>
</comment>
<dbReference type="STRING" id="570519.SAMN04488116_0530"/>
<keyword evidence="18" id="KW-1185">Reference proteome</keyword>
<evidence type="ECO:0000256" key="2">
    <source>
        <dbReference type="ARBA" id="ARBA00004882"/>
    </source>
</evidence>
<evidence type="ECO:0000256" key="8">
    <source>
        <dbReference type="ARBA" id="ARBA00022833"/>
    </source>
</evidence>
<gene>
    <name evidence="17" type="ORF">SAMN04488116_0530</name>
</gene>
<comment type="cofactor">
    <cofactor evidence="12 15">
        <name>Zn(2+)</name>
        <dbReference type="ChEBI" id="CHEBI:29105"/>
    </cofactor>
    <text evidence="12 15">Binds 1 zinc ion.</text>
</comment>
<proteinExistence type="inferred from homology"/>
<dbReference type="Proteomes" id="UP000184532">
    <property type="component" value="Unassembled WGS sequence"/>
</dbReference>
<feature type="binding site" evidence="15">
    <location>
        <position position="80"/>
    </location>
    <ligand>
        <name>Zn(2+)</name>
        <dbReference type="ChEBI" id="CHEBI:29105"/>
        <note>catalytic</note>
    </ligand>
</feature>
<organism evidence="17 18">
    <name type="scientific">Flagellimonas flava</name>
    <dbReference type="NCBI Taxonomy" id="570519"/>
    <lineage>
        <taxon>Bacteria</taxon>
        <taxon>Pseudomonadati</taxon>
        <taxon>Bacteroidota</taxon>
        <taxon>Flavobacteriia</taxon>
        <taxon>Flavobacteriales</taxon>
        <taxon>Flavobacteriaceae</taxon>
        <taxon>Flagellimonas</taxon>
    </lineage>
</organism>
<dbReference type="PIRSF" id="PIRSF006769">
    <property type="entry name" value="RibD"/>
    <property type="match status" value="1"/>
</dbReference>
<keyword evidence="12" id="KW-0378">Hydrolase</keyword>
<evidence type="ECO:0000256" key="9">
    <source>
        <dbReference type="ARBA" id="ARBA00022857"/>
    </source>
</evidence>
<dbReference type="SUPFAM" id="SSF53597">
    <property type="entry name" value="Dihydrofolate reductase-like"/>
    <property type="match status" value="1"/>
</dbReference>
<feature type="binding site" evidence="15">
    <location>
        <position position="71"/>
    </location>
    <ligand>
        <name>Zn(2+)</name>
        <dbReference type="ChEBI" id="CHEBI:29105"/>
        <note>catalytic</note>
    </ligand>
</feature>
<evidence type="ECO:0000256" key="10">
    <source>
        <dbReference type="ARBA" id="ARBA00023002"/>
    </source>
</evidence>
<keyword evidence="7 12" id="KW-0479">Metal-binding</keyword>
<comment type="similarity">
    <text evidence="4 12">In the N-terminal section; belongs to the cytidine and deoxycytidylate deaminase family.</text>
</comment>
<feature type="binding site" evidence="14">
    <location>
        <position position="186"/>
    </location>
    <ligand>
        <name>substrate</name>
    </ligand>
</feature>